<dbReference type="PROSITE" id="PS50112">
    <property type="entry name" value="PAS"/>
    <property type="match status" value="1"/>
</dbReference>
<dbReference type="InterPro" id="IPR000253">
    <property type="entry name" value="FHA_dom"/>
</dbReference>
<dbReference type="Gene3D" id="3.30.70.270">
    <property type="match status" value="2"/>
</dbReference>
<dbReference type="PATRIC" id="fig|292563.3.peg.254"/>
<dbReference type="Pfam" id="PF00990">
    <property type="entry name" value="GGDEF"/>
    <property type="match status" value="2"/>
</dbReference>
<dbReference type="Proteomes" id="UP000010483">
    <property type="component" value="Chromosome"/>
</dbReference>
<dbReference type="Gene3D" id="3.30.450.20">
    <property type="entry name" value="PAS domain"/>
    <property type="match status" value="1"/>
</dbReference>
<dbReference type="AlphaFoldDB" id="K9YJH3"/>
<evidence type="ECO:0000313" key="5">
    <source>
        <dbReference type="EMBL" id="AFZ46223.1"/>
    </source>
</evidence>
<proteinExistence type="predicted"/>
<dbReference type="SUPFAM" id="SSF141868">
    <property type="entry name" value="EAL domain-like"/>
    <property type="match status" value="2"/>
</dbReference>
<dbReference type="STRING" id="292563.Cyast_0242"/>
<dbReference type="eggNOG" id="COG5001">
    <property type="taxonomic scope" value="Bacteria"/>
</dbReference>
<dbReference type="SUPFAM" id="SSF55073">
    <property type="entry name" value="Nucleotide cyclase"/>
    <property type="match status" value="2"/>
</dbReference>
<organism evidence="5 6">
    <name type="scientific">Cyanobacterium stanieri (strain ATCC 29140 / PCC 7202)</name>
    <dbReference type="NCBI Taxonomy" id="292563"/>
    <lineage>
        <taxon>Bacteria</taxon>
        <taxon>Bacillati</taxon>
        <taxon>Cyanobacteriota</taxon>
        <taxon>Cyanophyceae</taxon>
        <taxon>Oscillatoriophycideae</taxon>
        <taxon>Chroococcales</taxon>
        <taxon>Geminocystaceae</taxon>
        <taxon>Cyanobacterium</taxon>
    </lineage>
</organism>
<dbReference type="Pfam" id="PF00563">
    <property type="entry name" value="EAL"/>
    <property type="match status" value="2"/>
</dbReference>
<feature type="domain" description="FHA" evidence="1">
    <location>
        <begin position="29"/>
        <end position="87"/>
    </location>
</feature>
<dbReference type="PROSITE" id="PS50887">
    <property type="entry name" value="GGDEF"/>
    <property type="match status" value="2"/>
</dbReference>
<protein>
    <submittedName>
        <fullName evidence="5">Diguanylate cyclase/phosphodiesterase with PAS/PAC sensor(S)</fullName>
    </submittedName>
</protein>
<feature type="domain" description="GGDEF" evidence="4">
    <location>
        <begin position="420"/>
        <end position="558"/>
    </location>
</feature>
<dbReference type="SUPFAM" id="SSF55785">
    <property type="entry name" value="PYP-like sensor domain (PAS domain)"/>
    <property type="match status" value="2"/>
</dbReference>
<dbReference type="SMART" id="SM00052">
    <property type="entry name" value="EAL"/>
    <property type="match status" value="1"/>
</dbReference>
<dbReference type="CDD" id="cd01949">
    <property type="entry name" value="GGDEF"/>
    <property type="match status" value="2"/>
</dbReference>
<dbReference type="InterPro" id="IPR035965">
    <property type="entry name" value="PAS-like_dom_sf"/>
</dbReference>
<dbReference type="SMART" id="SM00267">
    <property type="entry name" value="GGDEF"/>
    <property type="match status" value="2"/>
</dbReference>
<dbReference type="InterPro" id="IPR000160">
    <property type="entry name" value="GGDEF_dom"/>
</dbReference>
<dbReference type="PANTHER" id="PTHR44757:SF2">
    <property type="entry name" value="BIOFILM ARCHITECTURE MAINTENANCE PROTEIN MBAA"/>
    <property type="match status" value="1"/>
</dbReference>
<name>K9YJH3_CYASC</name>
<feature type="domain" description="EAL" evidence="3">
    <location>
        <begin position="970"/>
        <end position="1224"/>
    </location>
</feature>
<dbReference type="eggNOG" id="COG1716">
    <property type="taxonomic scope" value="Bacteria"/>
</dbReference>
<dbReference type="Pfam" id="PF00498">
    <property type="entry name" value="FHA"/>
    <property type="match status" value="1"/>
</dbReference>
<dbReference type="PROSITE" id="PS50883">
    <property type="entry name" value="EAL"/>
    <property type="match status" value="2"/>
</dbReference>
<feature type="domain" description="EAL" evidence="3">
    <location>
        <begin position="562"/>
        <end position="832"/>
    </location>
</feature>
<dbReference type="SMART" id="SM00240">
    <property type="entry name" value="FHA"/>
    <property type="match status" value="1"/>
</dbReference>
<dbReference type="CDD" id="cd01948">
    <property type="entry name" value="EAL"/>
    <property type="match status" value="2"/>
</dbReference>
<dbReference type="InterPro" id="IPR000014">
    <property type="entry name" value="PAS"/>
</dbReference>
<accession>K9YJH3</accession>
<evidence type="ECO:0000259" key="1">
    <source>
        <dbReference type="PROSITE" id="PS50006"/>
    </source>
</evidence>
<dbReference type="SUPFAM" id="SSF49879">
    <property type="entry name" value="SMAD/FHA domain"/>
    <property type="match status" value="1"/>
</dbReference>
<sequence>MSEAQEFRHILVIEDRKGRRIISLEENNYTLGRDSNNPIVIYDYQVSRTHATLVKKEDNQGCAYRIVDGDLQGKRSTNGILINGHSTLSHELKHGDAIRFANEAKANYYIVATESGIDLFNPDDLGNLNARSTLTSPTTQTMISKQEEKVENPQDQEELIRLASFPELSPHPIIEVDWDGNITYLNPAASIKFENIYEEKLNHPILADLLVESNNRQGNLFLREVKIGAEVFEQYVHYLSEKKLIRSYIFDFTKRKQAEAQLRESEARYRAILRQTSEGIILAYAHNKKIIEVNGAYAKMIGYTPEEIGEMTLYNLIASDLQLFNQDLARIAERKQDTIAKYIHRCKDGTFLNLECNISLISYQNRDIFSIVVKNVAEATNNINSSSYYHFHDSLTHLANKSLFTKQLDISLSYAKRYQHFMGLIVVEINGLDGFKKVRGEEETNKFITNFAQTFESCLRTVDLAARWDENKFIALFSRIRGPRDPAKIAKRMSMVFDQYIQQQKGNTDLDVNIAMVVYPLDGDTGEKLIKSVMVSLQHSKNNLPNNAGWSGFKISPKTASLLRLENLIGSAIQEKQFYLCYQPQLNLADNHLVGMEALLRWNHPELGKVTPQHFLRLAEETDFMLPLGVWILQTATAQMKQWLDAGLSFAPVTVNISSRQFSQDTFVDLVATQNLSGNLRNDEMKRLSSFPELSPHPIIEIDFKGRITYMNPSAKLSFPDLSDDEEAENLNHPLMMDIALPKDNTHSQLVLREISSDERHFQQYVHYLSKYNVIRSYIFDITERKNSEAKLQYQAFHDSLTGIGNRDYFYWQLNNRLRDIKEKDENLAVLFIDIDRFKNINDTLNHSTGDKLLESFSYRLLSCLSSECVFSRWGGDEFILLVSVSKNSSTNSVNEVVQIIMDSLKHPFLIDNYTIYVTCSVGVAMYPRDGETQEQLIKNADIALSRAKQMGKNNSQYYTTQLSEEQMLLFELETSLYDAIAQDQLYLNYQPQLNLGTNKIESAEALLRWKHPTLGAISPGKFIPLAEETGLIISIGEWVLKTACIQAKKWIESGYDFKTIAVNISVKQFRQENFVEVVKNVLEAVDLHPKYLELEVTESILMQDGGKTALIINELSQLGVKFSLDDFGTGYSSLSYLKKFPFHTIKIDQSFIRDLTVNQQDRALIDAVITLGRGYNMQVVAEGVETEAQLNLLQKFNCDIIQGRWLSMPLSEADFIRLVDNFNLVHHHKKMSDNTDPWS</sequence>
<dbReference type="InterPro" id="IPR035919">
    <property type="entry name" value="EAL_sf"/>
</dbReference>
<dbReference type="NCBIfam" id="TIGR00229">
    <property type="entry name" value="sensory_box"/>
    <property type="match status" value="1"/>
</dbReference>
<reference evidence="6" key="1">
    <citation type="journal article" date="2013" name="Proc. Natl. Acad. Sci. U.S.A.">
        <title>Improving the coverage of the cyanobacterial phylum using diversity-driven genome sequencing.</title>
        <authorList>
            <person name="Shih P.M."/>
            <person name="Wu D."/>
            <person name="Latifi A."/>
            <person name="Axen S.D."/>
            <person name="Fewer D.P."/>
            <person name="Talla E."/>
            <person name="Calteau A."/>
            <person name="Cai F."/>
            <person name="Tandeau de Marsac N."/>
            <person name="Rippka R."/>
            <person name="Herdman M."/>
            <person name="Sivonen K."/>
            <person name="Coursin T."/>
            <person name="Laurent T."/>
            <person name="Goodwin L."/>
            <person name="Nolan M."/>
            <person name="Davenport K.W."/>
            <person name="Han C.S."/>
            <person name="Rubin E.M."/>
            <person name="Eisen J.A."/>
            <person name="Woyke T."/>
            <person name="Gugger M."/>
            <person name="Kerfeld C.A."/>
        </authorList>
    </citation>
    <scope>NUCLEOTIDE SEQUENCE [LARGE SCALE GENOMIC DNA]</scope>
    <source>
        <strain evidence="6">ATCC 29140 / PCC 7202</strain>
    </source>
</reference>
<dbReference type="Gene3D" id="3.20.20.450">
    <property type="entry name" value="EAL domain"/>
    <property type="match status" value="2"/>
</dbReference>
<dbReference type="InterPro" id="IPR001633">
    <property type="entry name" value="EAL_dom"/>
</dbReference>
<dbReference type="KEGG" id="csn:Cyast_0242"/>
<gene>
    <name evidence="5" type="ordered locus">Cyast_0242</name>
</gene>
<evidence type="ECO:0000259" key="2">
    <source>
        <dbReference type="PROSITE" id="PS50112"/>
    </source>
</evidence>
<dbReference type="InterPro" id="IPR029787">
    <property type="entry name" value="Nucleotide_cyclase"/>
</dbReference>
<dbReference type="Gene3D" id="2.60.200.20">
    <property type="match status" value="1"/>
</dbReference>
<feature type="domain" description="PAS" evidence="2">
    <location>
        <begin position="265"/>
        <end position="308"/>
    </location>
</feature>
<keyword evidence="6" id="KW-1185">Reference proteome</keyword>
<dbReference type="EMBL" id="CP003940">
    <property type="protein sequence ID" value="AFZ46223.1"/>
    <property type="molecule type" value="Genomic_DNA"/>
</dbReference>
<dbReference type="SMART" id="SM00091">
    <property type="entry name" value="PAS"/>
    <property type="match status" value="3"/>
</dbReference>
<dbReference type="Pfam" id="PF13426">
    <property type="entry name" value="PAS_9"/>
    <property type="match status" value="1"/>
</dbReference>
<dbReference type="CDD" id="cd00130">
    <property type="entry name" value="PAS"/>
    <property type="match status" value="1"/>
</dbReference>
<dbReference type="HOGENOM" id="CLU_000445_70_20_3"/>
<dbReference type="InterPro" id="IPR043128">
    <property type="entry name" value="Rev_trsase/Diguanyl_cyclase"/>
</dbReference>
<dbReference type="NCBIfam" id="TIGR00254">
    <property type="entry name" value="GGDEF"/>
    <property type="match status" value="2"/>
</dbReference>
<dbReference type="PANTHER" id="PTHR44757">
    <property type="entry name" value="DIGUANYLATE CYCLASE DGCP"/>
    <property type="match status" value="1"/>
</dbReference>
<evidence type="ECO:0000259" key="3">
    <source>
        <dbReference type="PROSITE" id="PS50883"/>
    </source>
</evidence>
<evidence type="ECO:0000259" key="4">
    <source>
        <dbReference type="PROSITE" id="PS50887"/>
    </source>
</evidence>
<dbReference type="InterPro" id="IPR008984">
    <property type="entry name" value="SMAD_FHA_dom_sf"/>
</dbReference>
<dbReference type="BioCyc" id="CSTA292563:G1353-242-MONOMER"/>
<evidence type="ECO:0000313" key="6">
    <source>
        <dbReference type="Proteomes" id="UP000010483"/>
    </source>
</evidence>
<feature type="domain" description="GGDEF" evidence="4">
    <location>
        <begin position="826"/>
        <end position="961"/>
    </location>
</feature>
<dbReference type="InterPro" id="IPR052155">
    <property type="entry name" value="Biofilm_reg_signaling"/>
</dbReference>
<dbReference type="PROSITE" id="PS50006">
    <property type="entry name" value="FHA_DOMAIN"/>
    <property type="match status" value="1"/>
</dbReference>